<protein>
    <submittedName>
        <fullName evidence="3">Uncharacterized protein</fullName>
    </submittedName>
</protein>
<feature type="region of interest" description="Disordered" evidence="1">
    <location>
        <begin position="217"/>
        <end position="255"/>
    </location>
</feature>
<feature type="signal peptide" evidence="2">
    <location>
        <begin position="1"/>
        <end position="18"/>
    </location>
</feature>
<evidence type="ECO:0000313" key="3">
    <source>
        <dbReference type="EMBL" id="KAK5694046.1"/>
    </source>
</evidence>
<sequence>MRFFEILLAVTAASCVAAAGLGAPANPVNLRSSLADRRVKRGLPREQLVHKASKRVVAGSGTADDPFHDSEDPAYVKSNDREPTASDSASVEPESTDLDGAALQPAVKGFAAEGMGGIANAGFDTIPDVSALMEASQAQPSSPPSDAQTTANAAAAATDASTPMSSGPAKVAPHGNAAARPVDASVCPSTITYTTVLPASTYTTTYYLPTTTTTTTTSYTPTTTTTTTTTPTTTTTTTTTSPSITPTPTSSTRTAFTTSVPACTGTNAICPCSPGYQCVYVGPCEWECLPMASSTGS</sequence>
<dbReference type="AlphaFoldDB" id="A0AAN7ZX29"/>
<feature type="region of interest" description="Disordered" evidence="1">
    <location>
        <begin position="57"/>
        <end position="100"/>
    </location>
</feature>
<evidence type="ECO:0000256" key="1">
    <source>
        <dbReference type="SAM" id="MobiDB-lite"/>
    </source>
</evidence>
<feature type="region of interest" description="Disordered" evidence="1">
    <location>
        <begin position="133"/>
        <end position="176"/>
    </location>
</feature>
<evidence type="ECO:0000313" key="4">
    <source>
        <dbReference type="Proteomes" id="UP001310594"/>
    </source>
</evidence>
<name>A0AAN7ZX29_9PEZI</name>
<gene>
    <name evidence="3" type="ORF">LTR97_009665</name>
</gene>
<feature type="chain" id="PRO_5042970759" evidence="2">
    <location>
        <begin position="19"/>
        <end position="297"/>
    </location>
</feature>
<evidence type="ECO:0000256" key="2">
    <source>
        <dbReference type="SAM" id="SignalP"/>
    </source>
</evidence>
<organism evidence="3 4">
    <name type="scientific">Elasticomyces elasticus</name>
    <dbReference type="NCBI Taxonomy" id="574655"/>
    <lineage>
        <taxon>Eukaryota</taxon>
        <taxon>Fungi</taxon>
        <taxon>Dikarya</taxon>
        <taxon>Ascomycota</taxon>
        <taxon>Pezizomycotina</taxon>
        <taxon>Dothideomycetes</taxon>
        <taxon>Dothideomycetidae</taxon>
        <taxon>Mycosphaerellales</taxon>
        <taxon>Teratosphaeriaceae</taxon>
        <taxon>Elasticomyces</taxon>
    </lineage>
</organism>
<reference evidence="3" key="1">
    <citation type="submission" date="2023-08" db="EMBL/GenBank/DDBJ databases">
        <title>Black Yeasts Isolated from many extreme environments.</title>
        <authorList>
            <person name="Coleine C."/>
            <person name="Stajich J.E."/>
            <person name="Selbmann L."/>
        </authorList>
    </citation>
    <scope>NUCLEOTIDE SEQUENCE</scope>
    <source>
        <strain evidence="3">CCFEE 5810</strain>
    </source>
</reference>
<dbReference type="EMBL" id="JAVRQU010000016">
    <property type="protein sequence ID" value="KAK5694046.1"/>
    <property type="molecule type" value="Genomic_DNA"/>
</dbReference>
<keyword evidence="2" id="KW-0732">Signal</keyword>
<comment type="caution">
    <text evidence="3">The sequence shown here is derived from an EMBL/GenBank/DDBJ whole genome shotgun (WGS) entry which is preliminary data.</text>
</comment>
<proteinExistence type="predicted"/>
<dbReference type="Proteomes" id="UP001310594">
    <property type="component" value="Unassembled WGS sequence"/>
</dbReference>
<feature type="compositionally biased region" description="Low complexity" evidence="1">
    <location>
        <begin position="135"/>
        <end position="162"/>
    </location>
</feature>
<accession>A0AAN7ZX29</accession>